<dbReference type="EMBL" id="JANUGP010000016">
    <property type="protein sequence ID" value="MCS0603690.1"/>
    <property type="molecule type" value="Genomic_DNA"/>
</dbReference>
<protein>
    <submittedName>
        <fullName evidence="2">Uncharacterized protein</fullName>
    </submittedName>
</protein>
<feature type="transmembrane region" description="Helical" evidence="1">
    <location>
        <begin position="12"/>
        <end position="36"/>
    </location>
</feature>
<proteinExistence type="predicted"/>
<evidence type="ECO:0000313" key="3">
    <source>
        <dbReference type="Proteomes" id="UP001205612"/>
    </source>
</evidence>
<keyword evidence="1" id="KW-0472">Membrane</keyword>
<keyword evidence="1" id="KW-1133">Transmembrane helix</keyword>
<sequence>MTDHSTSRPGPVGLVATLTLCLVGGAVLAGAAVLVLGLPLPAFTIAALVIGVGTWLPPAVRGRPAPDDESSGGPP</sequence>
<accession>A0ABT2B6G4</accession>
<keyword evidence="3" id="KW-1185">Reference proteome</keyword>
<evidence type="ECO:0000313" key="2">
    <source>
        <dbReference type="EMBL" id="MCS0603690.1"/>
    </source>
</evidence>
<organism evidence="2 3">
    <name type="scientific">Streptomyces pyxinicus</name>
    <dbReference type="NCBI Taxonomy" id="2970331"/>
    <lineage>
        <taxon>Bacteria</taxon>
        <taxon>Bacillati</taxon>
        <taxon>Actinomycetota</taxon>
        <taxon>Actinomycetes</taxon>
        <taxon>Kitasatosporales</taxon>
        <taxon>Streptomycetaceae</taxon>
        <taxon>Streptomyces</taxon>
    </lineage>
</organism>
<evidence type="ECO:0000256" key="1">
    <source>
        <dbReference type="SAM" id="Phobius"/>
    </source>
</evidence>
<gene>
    <name evidence="2" type="ORF">NX794_21085</name>
</gene>
<name>A0ABT2B6G4_9ACTN</name>
<keyword evidence="1" id="KW-0812">Transmembrane</keyword>
<reference evidence="2 3" key="1">
    <citation type="submission" date="2022-08" db="EMBL/GenBank/DDBJ databases">
        <authorList>
            <person name="Somphong A."/>
            <person name="Phongsopitanun W."/>
        </authorList>
    </citation>
    <scope>NUCLEOTIDE SEQUENCE [LARGE SCALE GENOMIC DNA]</scope>
    <source>
        <strain evidence="2 3">LP11</strain>
    </source>
</reference>
<feature type="transmembrane region" description="Helical" evidence="1">
    <location>
        <begin position="42"/>
        <end position="60"/>
    </location>
</feature>
<dbReference type="Proteomes" id="UP001205612">
    <property type="component" value="Unassembled WGS sequence"/>
</dbReference>
<comment type="caution">
    <text evidence="2">The sequence shown here is derived from an EMBL/GenBank/DDBJ whole genome shotgun (WGS) entry which is preliminary data.</text>
</comment>
<dbReference type="RefSeq" id="WP_258780185.1">
    <property type="nucleotide sequence ID" value="NZ_JANUGP010000016.1"/>
</dbReference>